<name>A0A5B7GP08_PORTR</name>
<protein>
    <submittedName>
        <fullName evidence="1">Uncharacterized protein</fullName>
    </submittedName>
</protein>
<evidence type="ECO:0000313" key="2">
    <source>
        <dbReference type="Proteomes" id="UP000324222"/>
    </source>
</evidence>
<dbReference type="AlphaFoldDB" id="A0A5B7GP08"/>
<comment type="caution">
    <text evidence="1">The sequence shown here is derived from an EMBL/GenBank/DDBJ whole genome shotgun (WGS) entry which is preliminary data.</text>
</comment>
<sequence>MTLLHDDALHRIRFLLPSPRSYQHLTPIPSSPHHTRQNLISDIIRGDKLLLPRGELWKAAAKESLEFNLHFIL</sequence>
<accession>A0A5B7GP08</accession>
<evidence type="ECO:0000313" key="1">
    <source>
        <dbReference type="EMBL" id="MPC61920.1"/>
    </source>
</evidence>
<gene>
    <name evidence="1" type="ORF">E2C01_055997</name>
</gene>
<keyword evidence="2" id="KW-1185">Reference proteome</keyword>
<organism evidence="1 2">
    <name type="scientific">Portunus trituberculatus</name>
    <name type="common">Swimming crab</name>
    <name type="synonym">Neptunus trituberculatus</name>
    <dbReference type="NCBI Taxonomy" id="210409"/>
    <lineage>
        <taxon>Eukaryota</taxon>
        <taxon>Metazoa</taxon>
        <taxon>Ecdysozoa</taxon>
        <taxon>Arthropoda</taxon>
        <taxon>Crustacea</taxon>
        <taxon>Multicrustacea</taxon>
        <taxon>Malacostraca</taxon>
        <taxon>Eumalacostraca</taxon>
        <taxon>Eucarida</taxon>
        <taxon>Decapoda</taxon>
        <taxon>Pleocyemata</taxon>
        <taxon>Brachyura</taxon>
        <taxon>Eubrachyura</taxon>
        <taxon>Portunoidea</taxon>
        <taxon>Portunidae</taxon>
        <taxon>Portuninae</taxon>
        <taxon>Portunus</taxon>
    </lineage>
</organism>
<proteinExistence type="predicted"/>
<dbReference type="Proteomes" id="UP000324222">
    <property type="component" value="Unassembled WGS sequence"/>
</dbReference>
<reference evidence="1 2" key="1">
    <citation type="submission" date="2019-05" db="EMBL/GenBank/DDBJ databases">
        <title>Another draft genome of Portunus trituberculatus and its Hox gene families provides insights of decapod evolution.</title>
        <authorList>
            <person name="Jeong J.-H."/>
            <person name="Song I."/>
            <person name="Kim S."/>
            <person name="Choi T."/>
            <person name="Kim D."/>
            <person name="Ryu S."/>
            <person name="Kim W."/>
        </authorList>
    </citation>
    <scope>NUCLEOTIDE SEQUENCE [LARGE SCALE GENOMIC DNA]</scope>
    <source>
        <tissue evidence="1">Muscle</tissue>
    </source>
</reference>
<dbReference type="EMBL" id="VSRR010019099">
    <property type="protein sequence ID" value="MPC61920.1"/>
    <property type="molecule type" value="Genomic_DNA"/>
</dbReference>